<gene>
    <name evidence="1" type="ORF">O181_124660</name>
</gene>
<evidence type="ECO:0000313" key="2">
    <source>
        <dbReference type="Proteomes" id="UP000765509"/>
    </source>
</evidence>
<dbReference type="EMBL" id="AVOT02119499">
    <property type="protein sequence ID" value="MBW0584945.1"/>
    <property type="molecule type" value="Genomic_DNA"/>
</dbReference>
<proteinExistence type="predicted"/>
<comment type="caution">
    <text evidence="1">The sequence shown here is derived from an EMBL/GenBank/DDBJ whole genome shotgun (WGS) entry which is preliminary data.</text>
</comment>
<reference evidence="1" key="1">
    <citation type="submission" date="2021-03" db="EMBL/GenBank/DDBJ databases">
        <title>Draft genome sequence of rust myrtle Austropuccinia psidii MF-1, a brazilian biotype.</title>
        <authorList>
            <person name="Quecine M.C."/>
            <person name="Pachon D.M.R."/>
            <person name="Bonatelli M.L."/>
            <person name="Correr F.H."/>
            <person name="Franceschini L.M."/>
            <person name="Leite T.F."/>
            <person name="Margarido G.R.A."/>
            <person name="Almeida C.A."/>
            <person name="Ferrarezi J.A."/>
            <person name="Labate C.A."/>
        </authorList>
    </citation>
    <scope>NUCLEOTIDE SEQUENCE</scope>
    <source>
        <strain evidence="1">MF-1</strain>
    </source>
</reference>
<dbReference type="AlphaFoldDB" id="A0A9Q3Q5D3"/>
<dbReference type="Proteomes" id="UP000765509">
    <property type="component" value="Unassembled WGS sequence"/>
</dbReference>
<name>A0A9Q3Q5D3_9BASI</name>
<sequence length="116" mass="13458">MANSPIFGSYGEELIKEDQIINEELHWSPEDEDFNKENPFGTLRLLNQQLTIKSLGSDLLPYQRGKPFLSNQNRHFPSPKHNHHQAVTSCLIKENIQILTQNYHPKPIKPTHKLFS</sequence>
<accession>A0A9Q3Q5D3</accession>
<protein>
    <submittedName>
        <fullName evidence="1">Uncharacterized protein</fullName>
    </submittedName>
</protein>
<organism evidence="1 2">
    <name type="scientific">Austropuccinia psidii MF-1</name>
    <dbReference type="NCBI Taxonomy" id="1389203"/>
    <lineage>
        <taxon>Eukaryota</taxon>
        <taxon>Fungi</taxon>
        <taxon>Dikarya</taxon>
        <taxon>Basidiomycota</taxon>
        <taxon>Pucciniomycotina</taxon>
        <taxon>Pucciniomycetes</taxon>
        <taxon>Pucciniales</taxon>
        <taxon>Sphaerophragmiaceae</taxon>
        <taxon>Austropuccinia</taxon>
    </lineage>
</organism>
<keyword evidence="2" id="KW-1185">Reference proteome</keyword>
<evidence type="ECO:0000313" key="1">
    <source>
        <dbReference type="EMBL" id="MBW0584945.1"/>
    </source>
</evidence>